<dbReference type="SUPFAM" id="SSF100950">
    <property type="entry name" value="NagB/RpiA/CoA transferase-like"/>
    <property type="match status" value="1"/>
</dbReference>
<evidence type="ECO:0000313" key="7">
    <source>
        <dbReference type="Proteomes" id="UP000317209"/>
    </source>
</evidence>
<accession>A0A543BLT4</accession>
<comment type="similarity">
    <text evidence="1">Belongs to the SorC transcriptional regulatory family.</text>
</comment>
<reference evidence="6 7" key="1">
    <citation type="submission" date="2019-06" db="EMBL/GenBank/DDBJ databases">
        <title>Sequencing the genomes of 1000 actinobacteria strains.</title>
        <authorList>
            <person name="Klenk H.-P."/>
        </authorList>
    </citation>
    <scope>NUCLEOTIDE SEQUENCE [LARGE SCALE GENOMIC DNA]</scope>
    <source>
        <strain evidence="6 7">DSM 20169</strain>
    </source>
</reference>
<organism evidence="6 7">
    <name type="scientific">Microbacterium saperdae</name>
    <dbReference type="NCBI Taxonomy" id="69368"/>
    <lineage>
        <taxon>Bacteria</taxon>
        <taxon>Bacillati</taxon>
        <taxon>Actinomycetota</taxon>
        <taxon>Actinomycetes</taxon>
        <taxon>Micrococcales</taxon>
        <taxon>Microbacteriaceae</taxon>
        <taxon>Microbacterium</taxon>
    </lineage>
</organism>
<dbReference type="Gene3D" id="1.10.10.10">
    <property type="entry name" value="Winged helix-like DNA-binding domain superfamily/Winged helix DNA-binding domain"/>
    <property type="match status" value="1"/>
</dbReference>
<dbReference type="GO" id="GO:0030246">
    <property type="term" value="F:carbohydrate binding"/>
    <property type="evidence" value="ECO:0007669"/>
    <property type="project" value="InterPro"/>
</dbReference>
<keyword evidence="3" id="KW-0238">DNA-binding</keyword>
<dbReference type="PANTHER" id="PTHR34294">
    <property type="entry name" value="TRANSCRIPTIONAL REGULATOR-RELATED"/>
    <property type="match status" value="1"/>
</dbReference>
<dbReference type="Proteomes" id="UP000317209">
    <property type="component" value="Unassembled WGS sequence"/>
</dbReference>
<dbReference type="InterPro" id="IPR036388">
    <property type="entry name" value="WH-like_DNA-bd_sf"/>
</dbReference>
<evidence type="ECO:0000256" key="2">
    <source>
        <dbReference type="ARBA" id="ARBA00023015"/>
    </source>
</evidence>
<evidence type="ECO:0000256" key="1">
    <source>
        <dbReference type="ARBA" id="ARBA00010466"/>
    </source>
</evidence>
<keyword evidence="4" id="KW-0804">Transcription</keyword>
<dbReference type="EMBL" id="VFOX01000001">
    <property type="protein sequence ID" value="TQL85776.1"/>
    <property type="molecule type" value="Genomic_DNA"/>
</dbReference>
<evidence type="ECO:0000313" key="6">
    <source>
        <dbReference type="EMBL" id="TQL85776.1"/>
    </source>
</evidence>
<protein>
    <submittedName>
        <fullName evidence="6">Deoxyribonucleoside regulator</fullName>
    </submittedName>
</protein>
<dbReference type="InterPro" id="IPR007324">
    <property type="entry name" value="Sugar-bd_dom_put"/>
</dbReference>
<evidence type="ECO:0000256" key="3">
    <source>
        <dbReference type="ARBA" id="ARBA00023125"/>
    </source>
</evidence>
<dbReference type="InterPro" id="IPR051054">
    <property type="entry name" value="SorC_transcr_regulators"/>
</dbReference>
<dbReference type="GO" id="GO:0003677">
    <property type="term" value="F:DNA binding"/>
    <property type="evidence" value="ECO:0007669"/>
    <property type="project" value="UniProtKB-KW"/>
</dbReference>
<sequence length="311" mass="33309">MEDELLMVRIAELYYDEDKTQDEIGALLKVSRWKVGRLLTQARERGIVRIEIVHPRARRLGLERLLVERHGLAEAVVVPAPDGDDGTLERVAQAAADYLTALRPVPRTLGVSWGRTLRAVAEALPDGWASGVTVVQLNGGVSLNRRSGGAAGLAVTIAQRASGHVSLLPSPAILERVETKQAIESDRTVAAILEEAADAQAFLFTAGPCDATSAHVENGYLTAEDVEELARRGAVGDVLGRYVDAEGNIVDSQLDARTVGVALDRLRGAERAIFVTAGRAKHDIARTVVTSGLCSVLVTDETTARALLEEQ</sequence>
<gene>
    <name evidence="6" type="ORF">FB560_1409</name>
</gene>
<evidence type="ECO:0000256" key="4">
    <source>
        <dbReference type="ARBA" id="ARBA00023163"/>
    </source>
</evidence>
<dbReference type="Pfam" id="PF04198">
    <property type="entry name" value="Sugar-bind"/>
    <property type="match status" value="1"/>
</dbReference>
<dbReference type="RefSeq" id="WP_229673195.1">
    <property type="nucleotide sequence ID" value="NZ_VFOX01000001.1"/>
</dbReference>
<dbReference type="InterPro" id="IPR037171">
    <property type="entry name" value="NagB/RpiA_transferase-like"/>
</dbReference>
<evidence type="ECO:0000259" key="5">
    <source>
        <dbReference type="Pfam" id="PF04198"/>
    </source>
</evidence>
<comment type="caution">
    <text evidence="6">The sequence shown here is derived from an EMBL/GenBank/DDBJ whole genome shotgun (WGS) entry which is preliminary data.</text>
</comment>
<feature type="domain" description="Sugar-binding" evidence="5">
    <location>
        <begin position="60"/>
        <end position="309"/>
    </location>
</feature>
<dbReference type="AlphaFoldDB" id="A0A543BLT4"/>
<name>A0A543BLT4_9MICO</name>
<dbReference type="Gene3D" id="3.40.50.1360">
    <property type="match status" value="1"/>
</dbReference>
<keyword evidence="7" id="KW-1185">Reference proteome</keyword>
<proteinExistence type="inferred from homology"/>
<dbReference type="PANTHER" id="PTHR34294:SF1">
    <property type="entry name" value="TRANSCRIPTIONAL REGULATOR LSRR"/>
    <property type="match status" value="1"/>
</dbReference>
<keyword evidence="2" id="KW-0805">Transcription regulation</keyword>